<sequence length="88" mass="9892">MLTSVQRVKVMAGITVALRSECRIERQMAAQLTMRNSWNKRISCGRRHHVFDVAPSRSKHRTVGGGLPAMNDYAIFLTHRVDCIAGKP</sequence>
<proteinExistence type="predicted"/>
<dbReference type="EMBL" id="JAZEIP010000025">
    <property type="protein sequence ID" value="MEE4041505.1"/>
    <property type="molecule type" value="Genomic_DNA"/>
</dbReference>
<name>A0ABU7N9B6_PSEVI</name>
<protein>
    <submittedName>
        <fullName evidence="1">Uncharacterized protein</fullName>
    </submittedName>
</protein>
<organism evidence="1 2">
    <name type="scientific">Pseudomonas viridiflava</name>
    <name type="common">Phytomonas viridiflava</name>
    <dbReference type="NCBI Taxonomy" id="33069"/>
    <lineage>
        <taxon>Bacteria</taxon>
        <taxon>Pseudomonadati</taxon>
        <taxon>Pseudomonadota</taxon>
        <taxon>Gammaproteobacteria</taxon>
        <taxon>Pseudomonadales</taxon>
        <taxon>Pseudomonadaceae</taxon>
        <taxon>Pseudomonas</taxon>
    </lineage>
</organism>
<dbReference type="Proteomes" id="UP001343600">
    <property type="component" value="Unassembled WGS sequence"/>
</dbReference>
<comment type="caution">
    <text evidence="1">The sequence shown here is derived from an EMBL/GenBank/DDBJ whole genome shotgun (WGS) entry which is preliminary data.</text>
</comment>
<accession>A0ABU7N9B6</accession>
<gene>
    <name evidence="1" type="ORF">V2I87_15520</name>
</gene>
<evidence type="ECO:0000313" key="1">
    <source>
        <dbReference type="EMBL" id="MEE4041505.1"/>
    </source>
</evidence>
<evidence type="ECO:0000313" key="2">
    <source>
        <dbReference type="Proteomes" id="UP001343600"/>
    </source>
</evidence>
<feature type="non-terminal residue" evidence="1">
    <location>
        <position position="88"/>
    </location>
</feature>
<reference evidence="1 2" key="1">
    <citation type="submission" date="2024-01" db="EMBL/GenBank/DDBJ databases">
        <title>Characterization of Pseudomonas viridiflava in Georgia, USA.</title>
        <authorList>
            <person name="Zhao M."/>
            <person name="Dutta B."/>
        </authorList>
    </citation>
    <scope>NUCLEOTIDE SEQUENCE [LARGE SCALE GENOMIC DNA]</scope>
    <source>
        <strain evidence="1 2">21GA0539</strain>
    </source>
</reference>
<keyword evidence="2" id="KW-1185">Reference proteome</keyword>